<dbReference type="AlphaFoldDB" id="A0A699SYY6"/>
<accession>A0A699SYY6</accession>
<gene>
    <name evidence="1" type="ORF">Tci_875241</name>
</gene>
<sequence length="112" mass="13266">MELLKKKRKFFAAKRDEEKRNKPPTKAQQRNIMCNYLKNMEGWKLKNLKNKSFAKIQKLFDIAIKRVNAFVDYTTELVVEGSKKDEVIEASLKRTGEELEQKNAKKQKMEKD</sequence>
<name>A0A699SYY6_TANCI</name>
<dbReference type="EMBL" id="BKCJ011203843">
    <property type="protein sequence ID" value="GFD03272.1"/>
    <property type="molecule type" value="Genomic_DNA"/>
</dbReference>
<reference evidence="1" key="1">
    <citation type="journal article" date="2019" name="Sci. Rep.">
        <title>Draft genome of Tanacetum cinerariifolium, the natural source of mosquito coil.</title>
        <authorList>
            <person name="Yamashiro T."/>
            <person name="Shiraishi A."/>
            <person name="Satake H."/>
            <person name="Nakayama K."/>
        </authorList>
    </citation>
    <scope>NUCLEOTIDE SEQUENCE</scope>
</reference>
<feature type="non-terminal residue" evidence="1">
    <location>
        <position position="112"/>
    </location>
</feature>
<protein>
    <submittedName>
        <fullName evidence="1">Uncharacterized protein</fullName>
    </submittedName>
</protein>
<comment type="caution">
    <text evidence="1">The sequence shown here is derived from an EMBL/GenBank/DDBJ whole genome shotgun (WGS) entry which is preliminary data.</text>
</comment>
<organism evidence="1">
    <name type="scientific">Tanacetum cinerariifolium</name>
    <name type="common">Dalmatian daisy</name>
    <name type="synonym">Chrysanthemum cinerariifolium</name>
    <dbReference type="NCBI Taxonomy" id="118510"/>
    <lineage>
        <taxon>Eukaryota</taxon>
        <taxon>Viridiplantae</taxon>
        <taxon>Streptophyta</taxon>
        <taxon>Embryophyta</taxon>
        <taxon>Tracheophyta</taxon>
        <taxon>Spermatophyta</taxon>
        <taxon>Magnoliopsida</taxon>
        <taxon>eudicotyledons</taxon>
        <taxon>Gunneridae</taxon>
        <taxon>Pentapetalae</taxon>
        <taxon>asterids</taxon>
        <taxon>campanulids</taxon>
        <taxon>Asterales</taxon>
        <taxon>Asteraceae</taxon>
        <taxon>Asteroideae</taxon>
        <taxon>Anthemideae</taxon>
        <taxon>Anthemidinae</taxon>
        <taxon>Tanacetum</taxon>
    </lineage>
</organism>
<proteinExistence type="predicted"/>
<evidence type="ECO:0000313" key="1">
    <source>
        <dbReference type="EMBL" id="GFD03272.1"/>
    </source>
</evidence>